<dbReference type="PRINTS" id="PR00455">
    <property type="entry name" value="HTHTETR"/>
</dbReference>
<evidence type="ECO:0000256" key="1">
    <source>
        <dbReference type="ARBA" id="ARBA00023015"/>
    </source>
</evidence>
<sequence>MSAEIAPTACLAEPRKAGRPRDPAKYSAIVAAAREAFFARGFHAATIEDIAHAAGVSKVTVYSRFGDKETLFEEVIRAESGRMAARFDAEMAAGNSLEERLNAFGLALTGFKFSEEHLAVDRVLMNEIAQMPELAQRFFAAGPELCMGRLGDVLGEAAARGEIDIDDADLAADDIVGLWLGGGDLGIKLGLEPPPSPEALRARVQRATRLFLKMVGSKP</sequence>
<evidence type="ECO:0000313" key="6">
    <source>
        <dbReference type="EMBL" id="MCP3731953.1"/>
    </source>
</evidence>
<dbReference type="SUPFAM" id="SSF46689">
    <property type="entry name" value="Homeodomain-like"/>
    <property type="match status" value="1"/>
</dbReference>
<dbReference type="PROSITE" id="PS50977">
    <property type="entry name" value="HTH_TETR_2"/>
    <property type="match status" value="1"/>
</dbReference>
<keyword evidence="1" id="KW-0805">Transcription regulation</keyword>
<name>A0A9X2KQN4_9SPHN</name>
<dbReference type="InterPro" id="IPR050109">
    <property type="entry name" value="HTH-type_TetR-like_transc_reg"/>
</dbReference>
<dbReference type="InterPro" id="IPR036271">
    <property type="entry name" value="Tet_transcr_reg_TetR-rel_C_sf"/>
</dbReference>
<protein>
    <submittedName>
        <fullName evidence="6">TetR/AcrR family transcriptional regulator</fullName>
    </submittedName>
</protein>
<evidence type="ECO:0000256" key="4">
    <source>
        <dbReference type="PROSITE-ProRule" id="PRU00335"/>
    </source>
</evidence>
<accession>A0A9X2KQN4</accession>
<dbReference type="RefSeq" id="WP_254294960.1">
    <property type="nucleotide sequence ID" value="NZ_JAMLDX010000013.1"/>
</dbReference>
<feature type="DNA-binding region" description="H-T-H motif" evidence="4">
    <location>
        <begin position="46"/>
        <end position="65"/>
    </location>
</feature>
<keyword evidence="7" id="KW-1185">Reference proteome</keyword>
<dbReference type="InterPro" id="IPR039536">
    <property type="entry name" value="TetR_C_Proteobacteria"/>
</dbReference>
<gene>
    <name evidence="6" type="ORF">M9978_16125</name>
</gene>
<dbReference type="PANTHER" id="PTHR30055">
    <property type="entry name" value="HTH-TYPE TRANSCRIPTIONAL REGULATOR RUTR"/>
    <property type="match status" value="1"/>
</dbReference>
<dbReference type="EMBL" id="JAMLDX010000013">
    <property type="protein sequence ID" value="MCP3731953.1"/>
    <property type="molecule type" value="Genomic_DNA"/>
</dbReference>
<dbReference type="PANTHER" id="PTHR30055:SF146">
    <property type="entry name" value="HTH-TYPE TRANSCRIPTIONAL DUAL REGULATOR CECR"/>
    <property type="match status" value="1"/>
</dbReference>
<evidence type="ECO:0000313" key="7">
    <source>
        <dbReference type="Proteomes" id="UP001139451"/>
    </source>
</evidence>
<feature type="domain" description="HTH tetR-type" evidence="5">
    <location>
        <begin position="23"/>
        <end position="83"/>
    </location>
</feature>
<dbReference type="AlphaFoldDB" id="A0A9X2KQN4"/>
<reference evidence="6" key="1">
    <citation type="submission" date="2022-05" db="EMBL/GenBank/DDBJ databases">
        <title>Sphingomonas sp. strain MG17 Genome sequencing and assembly.</title>
        <authorList>
            <person name="Kim I."/>
        </authorList>
    </citation>
    <scope>NUCLEOTIDE SEQUENCE</scope>
    <source>
        <strain evidence="6">MG17</strain>
    </source>
</reference>
<dbReference type="Proteomes" id="UP001139451">
    <property type="component" value="Unassembled WGS sequence"/>
</dbReference>
<dbReference type="Pfam" id="PF14246">
    <property type="entry name" value="TetR_C_7"/>
    <property type="match status" value="1"/>
</dbReference>
<organism evidence="6 7">
    <name type="scientific">Sphingomonas tagetis</name>
    <dbReference type="NCBI Taxonomy" id="2949092"/>
    <lineage>
        <taxon>Bacteria</taxon>
        <taxon>Pseudomonadati</taxon>
        <taxon>Pseudomonadota</taxon>
        <taxon>Alphaproteobacteria</taxon>
        <taxon>Sphingomonadales</taxon>
        <taxon>Sphingomonadaceae</taxon>
        <taxon>Sphingomonas</taxon>
    </lineage>
</organism>
<dbReference type="GO" id="GO:0000976">
    <property type="term" value="F:transcription cis-regulatory region binding"/>
    <property type="evidence" value="ECO:0007669"/>
    <property type="project" value="TreeGrafter"/>
</dbReference>
<dbReference type="InterPro" id="IPR009057">
    <property type="entry name" value="Homeodomain-like_sf"/>
</dbReference>
<dbReference type="InterPro" id="IPR001647">
    <property type="entry name" value="HTH_TetR"/>
</dbReference>
<evidence type="ECO:0000256" key="2">
    <source>
        <dbReference type="ARBA" id="ARBA00023125"/>
    </source>
</evidence>
<dbReference type="SUPFAM" id="SSF48498">
    <property type="entry name" value="Tetracyclin repressor-like, C-terminal domain"/>
    <property type="match status" value="1"/>
</dbReference>
<evidence type="ECO:0000256" key="3">
    <source>
        <dbReference type="ARBA" id="ARBA00023163"/>
    </source>
</evidence>
<dbReference type="GO" id="GO:0003700">
    <property type="term" value="F:DNA-binding transcription factor activity"/>
    <property type="evidence" value="ECO:0007669"/>
    <property type="project" value="TreeGrafter"/>
</dbReference>
<dbReference type="Pfam" id="PF00440">
    <property type="entry name" value="TetR_N"/>
    <property type="match status" value="1"/>
</dbReference>
<keyword evidence="3" id="KW-0804">Transcription</keyword>
<evidence type="ECO:0000259" key="5">
    <source>
        <dbReference type="PROSITE" id="PS50977"/>
    </source>
</evidence>
<proteinExistence type="predicted"/>
<dbReference type="FunFam" id="1.10.10.60:FF:000141">
    <property type="entry name" value="TetR family transcriptional regulator"/>
    <property type="match status" value="1"/>
</dbReference>
<dbReference type="Gene3D" id="1.10.357.10">
    <property type="entry name" value="Tetracycline Repressor, domain 2"/>
    <property type="match status" value="1"/>
</dbReference>
<comment type="caution">
    <text evidence="6">The sequence shown here is derived from an EMBL/GenBank/DDBJ whole genome shotgun (WGS) entry which is preliminary data.</text>
</comment>
<keyword evidence="2 4" id="KW-0238">DNA-binding</keyword>